<dbReference type="InterPro" id="IPR002912">
    <property type="entry name" value="ACT_dom"/>
</dbReference>
<accession>A0A840UQ32</accession>
<dbReference type="InterPro" id="IPR004789">
    <property type="entry name" value="Acetalactate_synth_ssu"/>
</dbReference>
<dbReference type="PANTHER" id="PTHR30239">
    <property type="entry name" value="ACETOLACTATE SYNTHASE SMALL SUBUNIT"/>
    <property type="match status" value="1"/>
</dbReference>
<evidence type="ECO:0000256" key="7">
    <source>
        <dbReference type="ARBA" id="ARBA00048670"/>
    </source>
</evidence>
<organism evidence="10 11">
    <name type="scientific">Pectinatus brassicae</name>
    <dbReference type="NCBI Taxonomy" id="862415"/>
    <lineage>
        <taxon>Bacteria</taxon>
        <taxon>Bacillati</taxon>
        <taxon>Bacillota</taxon>
        <taxon>Negativicutes</taxon>
        <taxon>Selenomonadales</taxon>
        <taxon>Selenomonadaceae</taxon>
        <taxon>Pectinatus</taxon>
    </lineage>
</organism>
<dbReference type="Pfam" id="PF10369">
    <property type="entry name" value="ALS_ss_C"/>
    <property type="match status" value="1"/>
</dbReference>
<evidence type="ECO:0000256" key="8">
    <source>
        <dbReference type="RuleBase" id="RU368092"/>
    </source>
</evidence>
<dbReference type="RefSeq" id="WP_183858946.1">
    <property type="nucleotide sequence ID" value="NZ_JACHFH010000002.1"/>
</dbReference>
<comment type="subunit">
    <text evidence="4 8">Dimer of large and small chains.</text>
</comment>
<dbReference type="NCBIfam" id="NF008864">
    <property type="entry name" value="PRK11895.1"/>
    <property type="match status" value="1"/>
</dbReference>
<dbReference type="PANTHER" id="PTHR30239:SF0">
    <property type="entry name" value="ACETOLACTATE SYNTHASE SMALL SUBUNIT 1, CHLOROPLASTIC"/>
    <property type="match status" value="1"/>
</dbReference>
<evidence type="ECO:0000256" key="6">
    <source>
        <dbReference type="ARBA" id="ARBA00023304"/>
    </source>
</evidence>
<dbReference type="EC" id="2.2.1.6" evidence="8"/>
<comment type="pathway">
    <text evidence="2 8">Amino-acid biosynthesis; L-valine biosynthesis; L-valine from pyruvate: step 1/4.</text>
</comment>
<keyword evidence="6 8" id="KW-0100">Branched-chain amino acid biosynthesis</keyword>
<dbReference type="Gene3D" id="3.30.70.1150">
    <property type="entry name" value="ACT-like. Chain A, domain 2"/>
    <property type="match status" value="1"/>
</dbReference>
<proteinExistence type="inferred from homology"/>
<reference evidence="10 11" key="1">
    <citation type="submission" date="2020-08" db="EMBL/GenBank/DDBJ databases">
        <title>Genomic Encyclopedia of Type Strains, Phase IV (KMG-IV): sequencing the most valuable type-strain genomes for metagenomic binning, comparative biology and taxonomic classification.</title>
        <authorList>
            <person name="Goeker M."/>
        </authorList>
    </citation>
    <scope>NUCLEOTIDE SEQUENCE [LARGE SCALE GENOMIC DNA]</scope>
    <source>
        <strain evidence="10 11">DSM 24661</strain>
    </source>
</reference>
<dbReference type="UniPathway" id="UPA00047">
    <property type="reaction ID" value="UER00055"/>
</dbReference>
<dbReference type="InterPro" id="IPR027271">
    <property type="entry name" value="Acetolactate_synth/TF_NikR_C"/>
</dbReference>
<protein>
    <recommendedName>
        <fullName evidence="8">Acetolactate synthase small subunit</fullName>
        <shortName evidence="8">AHAS</shortName>
        <shortName evidence="8">ALS</shortName>
        <ecNumber evidence="8">2.2.1.6</ecNumber>
    </recommendedName>
    <alternativeName>
        <fullName evidence="8">Acetohydroxy-acid synthase small subunit</fullName>
    </alternativeName>
</protein>
<dbReference type="CDD" id="cd04878">
    <property type="entry name" value="ACT_AHAS"/>
    <property type="match status" value="1"/>
</dbReference>
<feature type="domain" description="ACT" evidence="9">
    <location>
        <begin position="4"/>
        <end position="78"/>
    </location>
</feature>
<evidence type="ECO:0000256" key="3">
    <source>
        <dbReference type="ARBA" id="ARBA00006341"/>
    </source>
</evidence>
<comment type="catalytic activity">
    <reaction evidence="7 8">
        <text>2 pyruvate + H(+) = (2S)-2-acetolactate + CO2</text>
        <dbReference type="Rhea" id="RHEA:25249"/>
        <dbReference type="ChEBI" id="CHEBI:15361"/>
        <dbReference type="ChEBI" id="CHEBI:15378"/>
        <dbReference type="ChEBI" id="CHEBI:16526"/>
        <dbReference type="ChEBI" id="CHEBI:58476"/>
        <dbReference type="EC" id="2.2.1.6"/>
    </reaction>
</comment>
<dbReference type="FunFam" id="3.30.70.1150:FF:000001">
    <property type="entry name" value="Acetolactate synthase small subunit"/>
    <property type="match status" value="1"/>
</dbReference>
<comment type="pathway">
    <text evidence="1 8">Amino-acid biosynthesis; L-isoleucine biosynthesis; L-isoleucine from 2-oxobutanoate: step 1/4.</text>
</comment>
<comment type="similarity">
    <text evidence="3 8">Belongs to the acetolactate synthase small subunit family.</text>
</comment>
<dbReference type="SUPFAM" id="SSF55021">
    <property type="entry name" value="ACT-like"/>
    <property type="match status" value="2"/>
</dbReference>
<dbReference type="GO" id="GO:0003984">
    <property type="term" value="F:acetolactate synthase activity"/>
    <property type="evidence" value="ECO:0007669"/>
    <property type="project" value="UniProtKB-UniRule"/>
</dbReference>
<evidence type="ECO:0000259" key="9">
    <source>
        <dbReference type="PROSITE" id="PS51671"/>
    </source>
</evidence>
<dbReference type="GO" id="GO:0009099">
    <property type="term" value="P:L-valine biosynthetic process"/>
    <property type="evidence" value="ECO:0007669"/>
    <property type="project" value="UniProtKB-UniRule"/>
</dbReference>
<dbReference type="UniPathway" id="UPA00049">
    <property type="reaction ID" value="UER00059"/>
</dbReference>
<dbReference type="AlphaFoldDB" id="A0A840UQ32"/>
<keyword evidence="5 8" id="KW-0028">Amino-acid biosynthesis</keyword>
<dbReference type="InterPro" id="IPR054480">
    <property type="entry name" value="AHAS_small-like_ACT"/>
</dbReference>
<keyword evidence="8 10" id="KW-0808">Transferase</keyword>
<evidence type="ECO:0000313" key="11">
    <source>
        <dbReference type="Proteomes" id="UP000559117"/>
    </source>
</evidence>
<evidence type="ECO:0000256" key="2">
    <source>
        <dbReference type="ARBA" id="ARBA00005025"/>
    </source>
</evidence>
<evidence type="ECO:0000256" key="4">
    <source>
        <dbReference type="ARBA" id="ARBA00011744"/>
    </source>
</evidence>
<name>A0A840UQ32_9FIRM</name>
<comment type="caution">
    <text evidence="10">The sequence shown here is derived from an EMBL/GenBank/DDBJ whole genome shotgun (WGS) entry which is preliminary data.</text>
</comment>
<comment type="function">
    <text evidence="8">Catalyzes the conversion of 2 pyruvate molecules into acetolactate in the first common step of the biosynthetic pathway of the branched-amino acids such as leucine, isoleucine, and valine.</text>
</comment>
<dbReference type="EMBL" id="JACHFH010000002">
    <property type="protein sequence ID" value="MBB5335123.1"/>
    <property type="molecule type" value="Genomic_DNA"/>
</dbReference>
<dbReference type="GO" id="GO:0009097">
    <property type="term" value="P:isoleucine biosynthetic process"/>
    <property type="evidence" value="ECO:0007669"/>
    <property type="project" value="UniProtKB-UniRule"/>
</dbReference>
<evidence type="ECO:0000256" key="5">
    <source>
        <dbReference type="ARBA" id="ARBA00022605"/>
    </source>
</evidence>
<dbReference type="NCBIfam" id="TIGR00119">
    <property type="entry name" value="acolac_sm"/>
    <property type="match status" value="1"/>
</dbReference>
<dbReference type="GO" id="GO:0005829">
    <property type="term" value="C:cytosol"/>
    <property type="evidence" value="ECO:0007669"/>
    <property type="project" value="TreeGrafter"/>
</dbReference>
<keyword evidence="11" id="KW-1185">Reference proteome</keyword>
<dbReference type="GO" id="GO:1990610">
    <property type="term" value="F:acetolactate synthase regulator activity"/>
    <property type="evidence" value="ECO:0007669"/>
    <property type="project" value="UniProtKB-UniRule"/>
</dbReference>
<dbReference type="Gene3D" id="3.30.70.260">
    <property type="match status" value="1"/>
</dbReference>
<dbReference type="InterPro" id="IPR045865">
    <property type="entry name" value="ACT-like_dom_sf"/>
</dbReference>
<evidence type="ECO:0000256" key="1">
    <source>
        <dbReference type="ARBA" id="ARBA00004974"/>
    </source>
</evidence>
<dbReference type="Pfam" id="PF22629">
    <property type="entry name" value="ACT_AHAS_ss"/>
    <property type="match status" value="1"/>
</dbReference>
<evidence type="ECO:0000313" key="10">
    <source>
        <dbReference type="EMBL" id="MBB5335123.1"/>
    </source>
</evidence>
<dbReference type="InterPro" id="IPR019455">
    <property type="entry name" value="Acetolactate_synth_ssu_C"/>
</dbReference>
<dbReference type="InterPro" id="IPR039557">
    <property type="entry name" value="AHAS_ACT"/>
</dbReference>
<gene>
    <name evidence="10" type="ORF">HNR32_000237</name>
</gene>
<dbReference type="Proteomes" id="UP000559117">
    <property type="component" value="Unassembled WGS sequence"/>
</dbReference>
<sequence>MKHALSVLVNNKPGVLLRVVGMFSRRAFNIDSLSVGVTQPEKYSRITIFFQGESYIVDQMIKQLEKIPDVAAVQLHNPDDAVYRGMTLIKVNADDSNRLDVLKLAELFRAHVIDVQSTTLIFEITGQDEKVAAFIRLLTPYGILEIIRTGQVALERGETTIGSIPVKNSFYGKNVI</sequence>
<dbReference type="PROSITE" id="PS51671">
    <property type="entry name" value="ACT"/>
    <property type="match status" value="1"/>
</dbReference>